<dbReference type="PRINTS" id="PR00947">
    <property type="entry name" value="CUTICLE"/>
</dbReference>
<dbReference type="STRING" id="278856.A0A212EP54"/>
<dbReference type="GO" id="GO:0042302">
    <property type="term" value="F:structural constituent of cuticle"/>
    <property type="evidence" value="ECO:0007669"/>
    <property type="project" value="UniProtKB-UniRule"/>
</dbReference>
<dbReference type="EMBL" id="AGBW02013536">
    <property type="protein sequence ID" value="OWR43259.1"/>
    <property type="molecule type" value="Genomic_DNA"/>
</dbReference>
<proteinExistence type="predicted"/>
<evidence type="ECO:0000256" key="1">
    <source>
        <dbReference type="ARBA" id="ARBA00022460"/>
    </source>
</evidence>
<keyword evidence="7" id="KW-1185">Reference proteome</keyword>
<dbReference type="InterPro" id="IPR000618">
    <property type="entry name" value="Insect_cuticle"/>
</dbReference>
<evidence type="ECO:0000256" key="4">
    <source>
        <dbReference type="SAM" id="MobiDB-lite"/>
    </source>
</evidence>
<dbReference type="PROSITE" id="PS00233">
    <property type="entry name" value="CHIT_BIND_RR_1"/>
    <property type="match status" value="2"/>
</dbReference>
<dbReference type="GO" id="GO:0005615">
    <property type="term" value="C:extracellular space"/>
    <property type="evidence" value="ECO:0007669"/>
    <property type="project" value="TreeGrafter"/>
</dbReference>
<dbReference type="InterPro" id="IPR051217">
    <property type="entry name" value="Insect_Cuticle_Struc_Prot"/>
</dbReference>
<dbReference type="InParanoid" id="A0A212EP54"/>
<accession>A0A212EP54</accession>
<organism evidence="6 7">
    <name type="scientific">Danaus plexippus plexippus</name>
    <dbReference type="NCBI Taxonomy" id="278856"/>
    <lineage>
        <taxon>Eukaryota</taxon>
        <taxon>Metazoa</taxon>
        <taxon>Ecdysozoa</taxon>
        <taxon>Arthropoda</taxon>
        <taxon>Hexapoda</taxon>
        <taxon>Insecta</taxon>
        <taxon>Pterygota</taxon>
        <taxon>Neoptera</taxon>
        <taxon>Endopterygota</taxon>
        <taxon>Lepidoptera</taxon>
        <taxon>Glossata</taxon>
        <taxon>Ditrysia</taxon>
        <taxon>Papilionoidea</taxon>
        <taxon>Nymphalidae</taxon>
        <taxon>Danainae</taxon>
        <taxon>Danaini</taxon>
        <taxon>Danaina</taxon>
        <taxon>Danaus</taxon>
        <taxon>Danaus</taxon>
    </lineage>
</organism>
<feature type="compositionally biased region" description="Polar residues" evidence="4">
    <location>
        <begin position="240"/>
        <end position="259"/>
    </location>
</feature>
<dbReference type="AlphaFoldDB" id="A0A212EP54"/>
<evidence type="ECO:0000256" key="2">
    <source>
        <dbReference type="ARBA" id="ARBA00022729"/>
    </source>
</evidence>
<dbReference type="PROSITE" id="PS51155">
    <property type="entry name" value="CHIT_BIND_RR_2"/>
    <property type="match status" value="4"/>
</dbReference>
<dbReference type="InterPro" id="IPR031311">
    <property type="entry name" value="CHIT_BIND_RR_consensus"/>
</dbReference>
<dbReference type="Pfam" id="PF00379">
    <property type="entry name" value="Chitin_bind_4"/>
    <property type="match status" value="4"/>
</dbReference>
<feature type="region of interest" description="Disordered" evidence="4">
    <location>
        <begin position="240"/>
        <end position="302"/>
    </location>
</feature>
<dbReference type="PROSITE" id="PS51257">
    <property type="entry name" value="PROKAR_LIPOPROTEIN"/>
    <property type="match status" value="1"/>
</dbReference>
<dbReference type="Proteomes" id="UP000007151">
    <property type="component" value="Unassembled WGS sequence"/>
</dbReference>
<dbReference type="PANTHER" id="PTHR12236">
    <property type="entry name" value="STRUCTURAL CONTITUENT OF CUTICLE"/>
    <property type="match status" value="1"/>
</dbReference>
<feature type="chain" id="PRO_5013120879" evidence="5">
    <location>
        <begin position="27"/>
        <end position="559"/>
    </location>
</feature>
<dbReference type="KEGG" id="dpl:KGM_215892"/>
<dbReference type="eggNOG" id="ENOG502S3ZN">
    <property type="taxonomic scope" value="Eukaryota"/>
</dbReference>
<gene>
    <name evidence="6" type="ORF">KGM_215892</name>
</gene>
<evidence type="ECO:0000313" key="7">
    <source>
        <dbReference type="Proteomes" id="UP000007151"/>
    </source>
</evidence>
<keyword evidence="2 5" id="KW-0732">Signal</keyword>
<sequence length="559" mass="62808">MDLKVIKIECFWQILLLLSCLSVVLAVPVQLGGYGEVYSQAPLIHAPVVHAEPVSYPKYTFNYGVKDPHTGDIKSQEEQRDGDVVKGSYSLVEADGTTRTVHYTADDHTGFNAIVQRSGHAVHPVHAPVAHYAPAPVVLFTTLLWTPAAPAPRQKRLSLAAHSPSYYYTDVAGHPGTYSFGYDVLDPETGNTQFRSEEKYPNGTVVGSYGYIDPKGRSRRFNYIADEYGYRLMNDVPKKQNYQSTPENINTSTEASITWSRPRKPNKKKQQSKSEKPSSYPMKGQEEKTHVQKNEKKFPNGTIVGKYSYRDKDGNPIHVRYYADGSSYGVELKSVKVFGSQPDNLKEAINLDVPSEPYEEAINRANSLLSNSFVKNKSYTPFQVINAVPEETSKPKKQNDDYEIFLENDIRPSQDCNKEKIRIYTDKSKRKGLLIASAVIACANARLFTYLRPAEPHTAASFVNAEPKIEYALQHIPEEEHIDYYAYPKYVFKYGVNDFHTGDIKTHHESRDGDVVKGQYTVVEPDGSIRTVDYTADNHNGFNAVVHKTAPISAHEAHL</sequence>
<feature type="signal peptide" evidence="5">
    <location>
        <begin position="1"/>
        <end position="26"/>
    </location>
</feature>
<comment type="caution">
    <text evidence="6">The sequence shown here is derived from an EMBL/GenBank/DDBJ whole genome shotgun (WGS) entry which is preliminary data.</text>
</comment>
<dbReference type="PANTHER" id="PTHR12236:SF95">
    <property type="entry name" value="CUTICULAR PROTEIN 76BD, ISOFORM C-RELATED"/>
    <property type="match status" value="1"/>
</dbReference>
<feature type="compositionally biased region" description="Basic residues" evidence="4">
    <location>
        <begin position="261"/>
        <end position="271"/>
    </location>
</feature>
<protein>
    <submittedName>
        <fullName evidence="6">Uncharacterized protein</fullName>
    </submittedName>
</protein>
<reference evidence="6 7" key="1">
    <citation type="journal article" date="2011" name="Cell">
        <title>The monarch butterfly genome yields insights into long-distance migration.</title>
        <authorList>
            <person name="Zhan S."/>
            <person name="Merlin C."/>
            <person name="Boore J.L."/>
            <person name="Reppert S.M."/>
        </authorList>
    </citation>
    <scope>NUCLEOTIDE SEQUENCE [LARGE SCALE GENOMIC DNA]</scope>
    <source>
        <strain evidence="6">F-2</strain>
    </source>
</reference>
<evidence type="ECO:0000313" key="6">
    <source>
        <dbReference type="EMBL" id="OWR43259.1"/>
    </source>
</evidence>
<keyword evidence="1 3" id="KW-0193">Cuticle</keyword>
<evidence type="ECO:0000256" key="5">
    <source>
        <dbReference type="SAM" id="SignalP"/>
    </source>
</evidence>
<name>A0A212EP54_DANPL</name>
<dbReference type="GO" id="GO:0031012">
    <property type="term" value="C:extracellular matrix"/>
    <property type="evidence" value="ECO:0007669"/>
    <property type="project" value="TreeGrafter"/>
</dbReference>
<evidence type="ECO:0000256" key="3">
    <source>
        <dbReference type="PROSITE-ProRule" id="PRU00497"/>
    </source>
</evidence>
<feature type="compositionally biased region" description="Basic and acidic residues" evidence="4">
    <location>
        <begin position="284"/>
        <end position="298"/>
    </location>
</feature>